<dbReference type="InterPro" id="IPR007855">
    <property type="entry name" value="RDRP"/>
</dbReference>
<sequence>MQHLRLLKQKARIFVEASLRRHKVFESRTAWPKPFRDSVGASYTPAMPETFFELADPTHTLLYDHGWRRQCRVSHGCSGLPEVFVHLTKPALPPWELCGGWSEAAAAGSGSSSLDTPVLPALKVAKAVPWVSSASSVAPTSEVLSGVVAIIKSPCLHPGDLQLCYAVRQGEGCVPCGGASSRLLNPCRMALLFGLEQCLWSLTLALQVGPEDLPPDSPLRAPFEREPTTEDPDPPCFAFRDLVVFPSPPLGSYTESADGIWPPVDSRHPAVFRNQGPGLQYCFRDIPNMLSGGDLDGDRYWIIWEPSIVQPLLENWKRGLAAPPSSVHEPAINAHPEEPQGFVSTSGQLTGPVTCDDALSSGSRSSGSSRTGSETEVYSDTSDAAASSCTKATANGRQEEHRQTGGWQASIPATASLTRSQEKHEAASEESRREAYVKVEAQQAKKGNAAGNSLLGETESAEGNNTHKQRTDAPQDADIVLHRKGKREEDEPTRKRVGLLGTGPTERQDIEKLTRFLLRVQGLCQLGVISNTHLRLCHSPNAYYEENPLKAKGFNRLSLALADLAAAAVDAPKTGKKVVLKKRLRCVLMPHFLVRPEKRHADFAGFPGEIASRVIASRSLLGSLYDRVLPHALLATPSYLTPRALSGKPLMPRSKTDPLISCYTDGLASATKIQSVKTGEAFACGFLTRGFAANGGAVSLCCAGNSDPRLFAPLRVKVTWGGVQYKEEAQRLCAGDGRVHMLLADVELPASLLIGGPSPPDYAHRGAPGGTLTALRFSFPNCLVCAQRSSCSLAPARGPPGACCLRVPASAPGALQSRRVECILVHQEASVGDSIPYPLLYCSLSCSLGLPVGDAVAAVTQLTLGGTSLPCNASTLAAGVVSTTRPLLVRMQKCSSSGSLRSRLASLSSLAIFCQLQLLMGGWTSARPAGLAFIHCTTKAFFPYLYCAAVAVEYVEACSGEVLVSPAAFGAACVLPSPPLWGGDQHAVYVHCSKAVEDLQLTGAPAVLAAAAAACAPAALRSRLTVLSDNSSNSGKTSPIYLGELGSDSPLAAQLLSFLFHRGTGSDCCAIPSGEDREEPLVLLSRTPDGVTWEDWRDVSWLPELPRELFLLRCISVGPLLGSNPSHKSGDDKQALQTSEMISADRLLEQLTRLVNAAVTSQQAKALQLCPHLRPRLDVSSPPVAAVYRGEGSLRKNAKLFVVLDRPLTGLCLLLLLDDLLAKLPTSWTPGFKGMKLFQVLGLRIQIPQQVTDCFEEPLFKALQKSSTFGEGAMDVPGVKTLMQHHWKERKHLHVQLSEQWLEQQERQELTSHVVASRLLRQATESVALQEAAQPKDIIPTSKYKATLVFSSSWGASSFLRFHSKGIGFPQEVTLYRPPLPVEAKLSPFWPGVHWAVRKQAKEQREVLNAGEPARVAGLAELSVSIRGCICRATALNDATGLPCQNAMLWHPCAFAAMKATPKSPCPTAEGDEEASTRRFSAPEPHNLASLPLSKLPSWHLRRRGVNTQRDLIALLEELYHGALPLPISTLEGLYGALPGNSYGSLYANPCTEPQAVSLDLDLLSYCPDRLLEFITEVASLKLAWDRAVRHLMFRFGVRDEASLLSGQIDPEAVVSLGHMESWPLKMLLSISGLCCSFIPRRFFGLDLNYEQKRIVAVTAYYLSYVPQEKLEAFVALRKKPLKKSRFTAPPRSSEADTEGSPPLSSEEIRAFEALGILIADTQPLSPLMTKNNSTATHPEQRSPWQEKTPSSKEAEGSGRFSEEQSRVLHTGIRGPEDACSPRQHLLKHQSLQQQQLFSFPWMLYNNELKDIKAIALGSGALHVA</sequence>
<feature type="compositionally biased region" description="Polar residues" evidence="1">
    <location>
        <begin position="342"/>
        <end position="351"/>
    </location>
</feature>
<protein>
    <submittedName>
        <fullName evidence="4">Uncharacterized protein LOC34622736</fullName>
    </submittedName>
</protein>
<name>A0A6P6RRK1_9EIME</name>
<dbReference type="GO" id="GO:0030422">
    <property type="term" value="P:siRNA processing"/>
    <property type="evidence" value="ECO:0007669"/>
    <property type="project" value="TreeGrafter"/>
</dbReference>
<feature type="domain" description="RDRP core" evidence="2">
    <location>
        <begin position="508"/>
        <end position="628"/>
    </location>
</feature>
<feature type="compositionally biased region" description="Basic and acidic residues" evidence="1">
    <location>
        <begin position="1750"/>
        <end position="1767"/>
    </location>
</feature>
<dbReference type="Pfam" id="PF05183">
    <property type="entry name" value="RdRP"/>
    <property type="match status" value="2"/>
</dbReference>
<dbReference type="GO" id="GO:0003968">
    <property type="term" value="F:RNA-directed RNA polymerase activity"/>
    <property type="evidence" value="ECO:0007669"/>
    <property type="project" value="UniProtKB-KW"/>
</dbReference>
<feature type="domain" description="RDRP core" evidence="2">
    <location>
        <begin position="284"/>
        <end position="312"/>
    </location>
</feature>
<dbReference type="Proteomes" id="UP000515125">
    <property type="component" value="Unplaced"/>
</dbReference>
<organism evidence="3 4">
    <name type="scientific">Cyclospora cayetanensis</name>
    <dbReference type="NCBI Taxonomy" id="88456"/>
    <lineage>
        <taxon>Eukaryota</taxon>
        <taxon>Sar</taxon>
        <taxon>Alveolata</taxon>
        <taxon>Apicomplexa</taxon>
        <taxon>Conoidasida</taxon>
        <taxon>Coccidia</taxon>
        <taxon>Eucoccidiorida</taxon>
        <taxon>Eimeriorina</taxon>
        <taxon>Eimeriidae</taxon>
        <taxon>Cyclospora</taxon>
    </lineage>
</organism>
<feature type="compositionally biased region" description="Polar residues" evidence="1">
    <location>
        <begin position="405"/>
        <end position="419"/>
    </location>
</feature>
<feature type="region of interest" description="Disordered" evidence="1">
    <location>
        <begin position="1726"/>
        <end position="1767"/>
    </location>
</feature>
<reference evidence="4" key="1">
    <citation type="submission" date="2025-08" db="UniProtKB">
        <authorList>
            <consortium name="RefSeq"/>
        </authorList>
    </citation>
    <scope>IDENTIFICATION</scope>
</reference>
<dbReference type="RefSeq" id="XP_026189730.1">
    <property type="nucleotide sequence ID" value="XM_026333945.1"/>
</dbReference>
<feature type="compositionally biased region" description="Polar residues" evidence="1">
    <location>
        <begin position="1726"/>
        <end position="1749"/>
    </location>
</feature>
<feature type="compositionally biased region" description="Basic and acidic residues" evidence="1">
    <location>
        <begin position="420"/>
        <end position="437"/>
    </location>
</feature>
<dbReference type="InterPro" id="IPR057596">
    <property type="entry name" value="RDRP_core"/>
</dbReference>
<feature type="region of interest" description="Disordered" evidence="1">
    <location>
        <begin position="1686"/>
        <end position="1705"/>
    </location>
</feature>
<feature type="compositionally biased region" description="Low complexity" evidence="1">
    <location>
        <begin position="360"/>
        <end position="394"/>
    </location>
</feature>
<dbReference type="OrthoDB" id="349390at2759"/>
<gene>
    <name evidence="4" type="primary">LOC34622736</name>
</gene>
<accession>A0A6P6RRK1</accession>
<dbReference type="PANTHER" id="PTHR23079">
    <property type="entry name" value="RNA-DEPENDENT RNA POLYMERASE"/>
    <property type="match status" value="1"/>
</dbReference>
<evidence type="ECO:0000259" key="2">
    <source>
        <dbReference type="Pfam" id="PF05183"/>
    </source>
</evidence>
<keyword evidence="3" id="KW-1185">Reference proteome</keyword>
<dbReference type="PANTHER" id="PTHR23079:SF55">
    <property type="entry name" value="RNA-DIRECTED RNA POLYMERASE"/>
    <property type="match status" value="1"/>
</dbReference>
<evidence type="ECO:0000256" key="1">
    <source>
        <dbReference type="SAM" id="MobiDB-lite"/>
    </source>
</evidence>
<evidence type="ECO:0000313" key="4">
    <source>
        <dbReference type="RefSeq" id="XP_026189730.1"/>
    </source>
</evidence>
<dbReference type="GO" id="GO:0003723">
    <property type="term" value="F:RNA binding"/>
    <property type="evidence" value="ECO:0007669"/>
    <property type="project" value="UniProtKB-KW"/>
</dbReference>
<proteinExistence type="predicted"/>
<dbReference type="GeneID" id="34622736"/>
<evidence type="ECO:0000313" key="3">
    <source>
        <dbReference type="Proteomes" id="UP000515125"/>
    </source>
</evidence>
<dbReference type="GO" id="GO:0031380">
    <property type="term" value="C:nuclear RNA-directed RNA polymerase complex"/>
    <property type="evidence" value="ECO:0007669"/>
    <property type="project" value="TreeGrafter"/>
</dbReference>
<feature type="region of interest" description="Disordered" evidence="1">
    <location>
        <begin position="323"/>
        <end position="474"/>
    </location>
</feature>